<dbReference type="Pfam" id="PF13460">
    <property type="entry name" value="NAD_binding_10"/>
    <property type="match status" value="1"/>
</dbReference>
<feature type="domain" description="NAD(P)-binding" evidence="1">
    <location>
        <begin position="7"/>
        <end position="150"/>
    </location>
</feature>
<evidence type="ECO:0000313" key="2">
    <source>
        <dbReference type="EMBL" id="PRY44241.1"/>
    </source>
</evidence>
<name>A0A2T0TF12_9BACT</name>
<keyword evidence="3" id="KW-1185">Reference proteome</keyword>
<dbReference type="SUPFAM" id="SSF51735">
    <property type="entry name" value="NAD(P)-binding Rossmann-fold domains"/>
    <property type="match status" value="1"/>
</dbReference>
<gene>
    <name evidence="2" type="ORF">CLV58_103210</name>
</gene>
<dbReference type="InterPro" id="IPR016040">
    <property type="entry name" value="NAD(P)-bd_dom"/>
</dbReference>
<dbReference type="AlphaFoldDB" id="A0A2T0TF12"/>
<evidence type="ECO:0000259" key="1">
    <source>
        <dbReference type="Pfam" id="PF13460"/>
    </source>
</evidence>
<dbReference type="InterPro" id="IPR051604">
    <property type="entry name" value="Ergot_Alk_Oxidoreductase"/>
</dbReference>
<dbReference type="Gene3D" id="3.40.50.720">
    <property type="entry name" value="NAD(P)-binding Rossmann-like Domain"/>
    <property type="match status" value="1"/>
</dbReference>
<dbReference type="Gene3D" id="3.90.25.10">
    <property type="entry name" value="UDP-galactose 4-epimerase, domain 1"/>
    <property type="match status" value="1"/>
</dbReference>
<organism evidence="2 3">
    <name type="scientific">Spirosoma oryzae</name>
    <dbReference type="NCBI Taxonomy" id="1469603"/>
    <lineage>
        <taxon>Bacteria</taxon>
        <taxon>Pseudomonadati</taxon>
        <taxon>Bacteroidota</taxon>
        <taxon>Cytophagia</taxon>
        <taxon>Cytophagales</taxon>
        <taxon>Cytophagaceae</taxon>
        <taxon>Spirosoma</taxon>
    </lineage>
</organism>
<evidence type="ECO:0000313" key="3">
    <source>
        <dbReference type="Proteomes" id="UP000238375"/>
    </source>
</evidence>
<proteinExistence type="predicted"/>
<sequence>MKIIVTGSLGHISQPLTQHLTQQGHTVTVISRNADRQGAIEALGATAAIGSVADADFLASTFAGADMVYCMIPPAYYTNPTIEPMAFYRDTATAYAQAIRQAGVRRAIHLSSFGADLDHGTGFILGSHQAEAILNELTGVAITHIRPTSFYYNLFGFIEQIKHTGRIAANYGADDVIPMVAPVDIAAAIANEIGLSAEHRKVRYVSSDEPTGHEVAAQLGAAIGKPDLHWVLISDEEALAGLIAAGMPAQLAEGLVELYGALHSGRLQTDYNRNKPALGLVKMGDFAADFATAYNRS</sequence>
<protein>
    <submittedName>
        <fullName evidence="2">Uncharacterized protein YbjT (DUF2867 family)</fullName>
    </submittedName>
</protein>
<comment type="caution">
    <text evidence="2">The sequence shown here is derived from an EMBL/GenBank/DDBJ whole genome shotgun (WGS) entry which is preliminary data.</text>
</comment>
<dbReference type="RefSeq" id="WP_106136653.1">
    <property type="nucleotide sequence ID" value="NZ_PVTE01000003.1"/>
</dbReference>
<dbReference type="EMBL" id="PVTE01000003">
    <property type="protein sequence ID" value="PRY44241.1"/>
    <property type="molecule type" value="Genomic_DNA"/>
</dbReference>
<accession>A0A2T0TF12</accession>
<dbReference type="OrthoDB" id="2149806at2"/>
<dbReference type="InterPro" id="IPR036291">
    <property type="entry name" value="NAD(P)-bd_dom_sf"/>
</dbReference>
<reference evidence="2 3" key="1">
    <citation type="submission" date="2018-03" db="EMBL/GenBank/DDBJ databases">
        <title>Genomic Encyclopedia of Archaeal and Bacterial Type Strains, Phase II (KMG-II): from individual species to whole genera.</title>
        <authorList>
            <person name="Goeker M."/>
        </authorList>
    </citation>
    <scope>NUCLEOTIDE SEQUENCE [LARGE SCALE GENOMIC DNA]</scope>
    <source>
        <strain evidence="2 3">DSM 28354</strain>
    </source>
</reference>
<dbReference type="PANTHER" id="PTHR43162:SF1">
    <property type="entry name" value="PRESTALK A DIFFERENTIATION PROTEIN A"/>
    <property type="match status" value="1"/>
</dbReference>
<dbReference type="Proteomes" id="UP000238375">
    <property type="component" value="Unassembled WGS sequence"/>
</dbReference>
<dbReference type="PANTHER" id="PTHR43162">
    <property type="match status" value="1"/>
</dbReference>